<dbReference type="AlphaFoldDB" id="A0AAV7NAP0"/>
<evidence type="ECO:0000313" key="1">
    <source>
        <dbReference type="EMBL" id="KAJ1112239.1"/>
    </source>
</evidence>
<dbReference type="EMBL" id="JANPWB010000012">
    <property type="protein sequence ID" value="KAJ1112239.1"/>
    <property type="molecule type" value="Genomic_DNA"/>
</dbReference>
<gene>
    <name evidence="1" type="ORF">NDU88_000507</name>
</gene>
<protein>
    <submittedName>
        <fullName evidence="1">Uncharacterized protein</fullName>
    </submittedName>
</protein>
<evidence type="ECO:0000313" key="2">
    <source>
        <dbReference type="Proteomes" id="UP001066276"/>
    </source>
</evidence>
<organism evidence="1 2">
    <name type="scientific">Pleurodeles waltl</name>
    <name type="common">Iberian ribbed newt</name>
    <dbReference type="NCBI Taxonomy" id="8319"/>
    <lineage>
        <taxon>Eukaryota</taxon>
        <taxon>Metazoa</taxon>
        <taxon>Chordata</taxon>
        <taxon>Craniata</taxon>
        <taxon>Vertebrata</taxon>
        <taxon>Euteleostomi</taxon>
        <taxon>Amphibia</taxon>
        <taxon>Batrachia</taxon>
        <taxon>Caudata</taxon>
        <taxon>Salamandroidea</taxon>
        <taxon>Salamandridae</taxon>
        <taxon>Pleurodelinae</taxon>
        <taxon>Pleurodeles</taxon>
    </lineage>
</organism>
<keyword evidence="2" id="KW-1185">Reference proteome</keyword>
<proteinExistence type="predicted"/>
<reference evidence="1" key="1">
    <citation type="journal article" date="2022" name="bioRxiv">
        <title>Sequencing and chromosome-scale assembly of the giantPleurodeles waltlgenome.</title>
        <authorList>
            <person name="Brown T."/>
            <person name="Elewa A."/>
            <person name="Iarovenko S."/>
            <person name="Subramanian E."/>
            <person name="Araus A.J."/>
            <person name="Petzold A."/>
            <person name="Susuki M."/>
            <person name="Suzuki K.-i.T."/>
            <person name="Hayashi T."/>
            <person name="Toyoda A."/>
            <person name="Oliveira C."/>
            <person name="Osipova E."/>
            <person name="Leigh N.D."/>
            <person name="Simon A."/>
            <person name="Yun M.H."/>
        </authorList>
    </citation>
    <scope>NUCLEOTIDE SEQUENCE</scope>
    <source>
        <strain evidence="1">20211129_DDA</strain>
        <tissue evidence="1">Liver</tissue>
    </source>
</reference>
<dbReference type="Proteomes" id="UP001066276">
    <property type="component" value="Chromosome 8"/>
</dbReference>
<sequence>MCLYCTEKTIPQVESDLCMMDDHSLKGRASPSSPCSATEEEFTIVLVTDGIKEEEESYPVAHQHHEDVKNPPNPVGDAVAASEISQDIMEKDKIRLQQESEDEQKNAEEEFKIVMISDGIKEEVEDYPVTGLGPEEAKHIPGGAVAASQSEIRNMSEKEPNSCSLKKHRSGHKIERHFICTECDKKFDTQALFEDEPVSKFCLVLIAFHGSSRTGEYLELFLMSEAR</sequence>
<name>A0AAV7NAP0_PLEWA</name>
<accession>A0AAV7NAP0</accession>
<comment type="caution">
    <text evidence="1">The sequence shown here is derived from an EMBL/GenBank/DDBJ whole genome shotgun (WGS) entry which is preliminary data.</text>
</comment>